<keyword evidence="3" id="KW-0732">Signal</keyword>
<dbReference type="InterPro" id="IPR028213">
    <property type="entry name" value="PA1"/>
</dbReference>
<dbReference type="OrthoDB" id="6343110at2759"/>
<organism evidence="6 7">
    <name type="scientific">Aphidius gifuensis</name>
    <name type="common">Parasitoid wasp</name>
    <dbReference type="NCBI Taxonomy" id="684658"/>
    <lineage>
        <taxon>Eukaryota</taxon>
        <taxon>Metazoa</taxon>
        <taxon>Ecdysozoa</taxon>
        <taxon>Arthropoda</taxon>
        <taxon>Hexapoda</taxon>
        <taxon>Insecta</taxon>
        <taxon>Pterygota</taxon>
        <taxon>Neoptera</taxon>
        <taxon>Endopterygota</taxon>
        <taxon>Hymenoptera</taxon>
        <taxon>Apocrita</taxon>
        <taxon>Ichneumonoidea</taxon>
        <taxon>Braconidae</taxon>
        <taxon>Aphidiinae</taxon>
        <taxon>Aphidius</taxon>
    </lineage>
</organism>
<protein>
    <submittedName>
        <fullName evidence="6">Uncharacterized protein</fullName>
    </submittedName>
</protein>
<sequence>MEMNEEDWCVECSDDEKYENDPKEGWSLKPDDIVNVINKLECNNHILELEWKCPGRRPLSPVPSNNHQQDHLPEFLDSLVADEKDDFDFMDEMSSPRLPVRRIGESTPKGSAKKKTASFTGVVTNLLRQRRFEQQEINSNPKKNDSITPCMKPQSTYTKNMWGRANMAGVVLLLVSACALVHAEVSGELIATIEIEAEAILERATTWLWNQRDKDAGWGNDTHRVLLALRLANLSRDDNLPSPASLDMQLSGKQMELEIVLLLWRHREVGFSAVNLARYTLTLNSLCIDPRQFYGHDLIGTLQHHEPSSDYDFSLTTLAACSAEAHIRKRQIRRLLDIANAAQYHNVDTIAMVVLALRCIVQDHRHRNLHHFVRKPSLGLAQRQRLDGSFGDLRTTVLAMQALEEIQNEPADNWNKSAALSWLSSRQQPDGSFDGDVYLTTETVLGIAPRSLATIRTLDCGQTDSSSSRILSNNVTASDNHGEILFLSSTRETNVERNITNYDNTIMTASPNNNHMINISYTLWLGTNETYHLTVTAPKNETFYGVMLLAAEMSPHFKFSASEWPNGHYVHTLAGYKEEPMSYHYWLLYRLPSPPDLKSPPGNQLVAPGGVDDLEISEGEHYLFCCVTAVPLNLNEEFETSFNDLNSNQSNDHLGSAINIHISEFDGERKVIIDSDDHVNHLLNTTMNKNNIPISIVTFNKYQNIMNKSLFNLQFKIDKITSKIDTLELILNKKLLINKHDFNDKNISINQVENIVKKFTNDSSSRSKRKSENNNIKKYKKPHILSLYANFLPESFGNDRGNLLRRSKRTKRDINEKINEWLIASPQLQQQFLRKWLDSKYYQQNNNNNEKNVNYFYHLPSKTSSLTSASQYKKNFNIENDNMYESTSESSSSSSTFDMDFDHFYDSIADDTDESSELLTPVDNQMPTTTESIWDILWT</sequence>
<dbReference type="GO" id="GO:0005615">
    <property type="term" value="C:extracellular space"/>
    <property type="evidence" value="ECO:0007669"/>
    <property type="project" value="TreeGrafter"/>
</dbReference>
<dbReference type="InterPro" id="IPR051588">
    <property type="entry name" value="Cobalamin_Transport"/>
</dbReference>
<keyword evidence="7" id="KW-1185">Reference proteome</keyword>
<name>A0A835CSD3_APHGI</name>
<dbReference type="SUPFAM" id="SSF48239">
    <property type="entry name" value="Terpenoid cyclases/Protein prenyltransferases"/>
    <property type="match status" value="1"/>
</dbReference>
<evidence type="ECO:0000313" key="6">
    <source>
        <dbReference type="EMBL" id="KAF7994874.1"/>
    </source>
</evidence>
<feature type="disulfide bond" evidence="5">
    <location>
        <begin position="321"/>
        <end position="359"/>
    </location>
</feature>
<feature type="binding site" evidence="4">
    <location>
        <position position="392"/>
    </location>
    <ligand>
        <name>cyanocob(III)alamin</name>
        <dbReference type="ChEBI" id="CHEBI:17439"/>
    </ligand>
</feature>
<feature type="binding site" evidence="4">
    <location>
        <position position="348"/>
    </location>
    <ligand>
        <name>cyanocob(III)alamin</name>
        <dbReference type="ChEBI" id="CHEBI:17439"/>
    </ligand>
</feature>
<dbReference type="Pfam" id="PF15364">
    <property type="entry name" value="PAXIP1_C"/>
    <property type="match status" value="1"/>
</dbReference>
<dbReference type="Proteomes" id="UP000639338">
    <property type="component" value="Unassembled WGS sequence"/>
</dbReference>
<evidence type="ECO:0000256" key="5">
    <source>
        <dbReference type="PIRSR" id="PIRSR602157-2"/>
    </source>
</evidence>
<dbReference type="GO" id="GO:0031419">
    <property type="term" value="F:cobalamin binding"/>
    <property type="evidence" value="ECO:0007669"/>
    <property type="project" value="InterPro"/>
</dbReference>
<dbReference type="Gene3D" id="1.50.10.20">
    <property type="match status" value="1"/>
</dbReference>
<dbReference type="InterPro" id="IPR002157">
    <property type="entry name" value="Cbl-bd_prot"/>
</dbReference>
<dbReference type="InterPro" id="IPR008930">
    <property type="entry name" value="Terpenoid_cyclase/PrenylTrfase"/>
</dbReference>
<dbReference type="PANTHER" id="PTHR10559:SF18">
    <property type="entry name" value="TRANSCOBALAMIN II"/>
    <property type="match status" value="1"/>
</dbReference>
<evidence type="ECO:0000256" key="1">
    <source>
        <dbReference type="ARBA" id="ARBA00004613"/>
    </source>
</evidence>
<dbReference type="Gene3D" id="2.170.130.30">
    <property type="match status" value="1"/>
</dbReference>
<keyword evidence="4" id="KW-0170">Cobalt</keyword>
<proteinExistence type="predicted"/>
<evidence type="ECO:0000256" key="3">
    <source>
        <dbReference type="ARBA" id="ARBA00022729"/>
    </source>
</evidence>
<reference evidence="6 7" key="1">
    <citation type="submission" date="2020-08" db="EMBL/GenBank/DDBJ databases">
        <title>Aphidius gifuensis genome sequencing and assembly.</title>
        <authorList>
            <person name="Du Z."/>
        </authorList>
    </citation>
    <scope>NUCLEOTIDE SEQUENCE [LARGE SCALE GENOMIC DNA]</scope>
    <source>
        <strain evidence="6">YNYX2018</strain>
        <tissue evidence="6">Adults</tissue>
    </source>
</reference>
<dbReference type="Pfam" id="PF01122">
    <property type="entry name" value="Cobalamin_bind"/>
    <property type="match status" value="1"/>
</dbReference>
<dbReference type="EMBL" id="JACMRX010000002">
    <property type="protein sequence ID" value="KAF7994874.1"/>
    <property type="molecule type" value="Genomic_DNA"/>
</dbReference>
<accession>A0A835CSD3</accession>
<dbReference type="GO" id="GO:0015889">
    <property type="term" value="P:cobalamin transport"/>
    <property type="evidence" value="ECO:0007669"/>
    <property type="project" value="InterPro"/>
</dbReference>
<keyword evidence="5" id="KW-1015">Disulfide bond</keyword>
<feature type="binding site" evidence="4">
    <location>
        <begin position="586"/>
        <end position="588"/>
    </location>
    <ligand>
        <name>cyanocob(III)alamin</name>
        <dbReference type="ChEBI" id="CHEBI:17439"/>
    </ligand>
</feature>
<dbReference type="AlphaFoldDB" id="A0A835CSD3"/>
<keyword evidence="2" id="KW-0964">Secreted</keyword>
<comment type="subcellular location">
    <subcellularLocation>
        <location evidence="1">Secreted</location>
    </subcellularLocation>
</comment>
<comment type="caution">
    <text evidence="6">The sequence shown here is derived from an EMBL/GenBank/DDBJ whole genome shotgun (WGS) entry which is preliminary data.</text>
</comment>
<evidence type="ECO:0000256" key="4">
    <source>
        <dbReference type="PIRSR" id="PIRSR602157-1"/>
    </source>
</evidence>
<feature type="binding site" evidence="4">
    <location>
        <begin position="569"/>
        <end position="570"/>
    </location>
    <ligand>
        <name>cyanocob(III)alamin</name>
        <dbReference type="ChEBI" id="CHEBI:17439"/>
    </ligand>
</feature>
<gene>
    <name evidence="6" type="ORF">HCN44_004346</name>
</gene>
<dbReference type="PANTHER" id="PTHR10559">
    <property type="entry name" value="TRANSCOBALAMIN-1/GASTRIC INTRINSIC FACTOR"/>
    <property type="match status" value="1"/>
</dbReference>
<evidence type="ECO:0000313" key="7">
    <source>
        <dbReference type="Proteomes" id="UP000639338"/>
    </source>
</evidence>
<evidence type="ECO:0000256" key="2">
    <source>
        <dbReference type="ARBA" id="ARBA00022525"/>
    </source>
</evidence>